<reference evidence="3" key="1">
    <citation type="submission" date="2016-09" db="EMBL/GenBank/DDBJ databases">
        <title>Draft genome of thermotolerant cyanobacterium Desertifilum sp. strain IPPAS B-1220.</title>
        <authorList>
            <person name="Sinetova M.A."/>
            <person name="Bolakhan K."/>
            <person name="Zayadan B.K."/>
            <person name="Mironov K.S."/>
            <person name="Ustinova V."/>
            <person name="Kupriyanova E.V."/>
            <person name="Sidorov R.A."/>
            <person name="Skrypnik A.N."/>
            <person name="Gogoleva N.E."/>
            <person name="Gogolev Y.V."/>
            <person name="Los D.A."/>
        </authorList>
    </citation>
    <scope>NUCLEOTIDE SEQUENCE [LARGE SCALE GENOMIC DNA]</scope>
    <source>
        <strain evidence="3">IPPAS B-1220</strain>
    </source>
</reference>
<feature type="transmembrane region" description="Helical" evidence="2">
    <location>
        <begin position="190"/>
        <end position="211"/>
    </location>
</feature>
<organism evidence="3">
    <name type="scientific">Desertifilum tharense IPPAS B-1220</name>
    <dbReference type="NCBI Taxonomy" id="1781255"/>
    <lineage>
        <taxon>Bacteria</taxon>
        <taxon>Bacillati</taxon>
        <taxon>Cyanobacteriota</taxon>
        <taxon>Cyanophyceae</taxon>
        <taxon>Desertifilales</taxon>
        <taxon>Desertifilaceae</taxon>
        <taxon>Desertifilum</taxon>
    </lineage>
</organism>
<accession>A0A1E5QPN8</accession>
<dbReference type="RefSeq" id="WP_069965774.1">
    <property type="nucleotide sequence ID" value="NZ_CM124774.1"/>
</dbReference>
<feature type="transmembrane region" description="Helical" evidence="2">
    <location>
        <begin position="66"/>
        <end position="90"/>
    </location>
</feature>
<evidence type="ECO:0000313" key="3">
    <source>
        <dbReference type="EMBL" id="OEJ76635.1"/>
    </source>
</evidence>
<sequence>MSQQPNFLDQIHQQLQRIPWPVWIPYPSSWIRALLLIPLAVPGSRGTLEGFAAIVVAALANHPVALILFTLAGFVLPALLLTLTYYLLWFQWKKPALLTRWISWWNTSNSLWEGIYGIFVIIASFTLLFFLFALPLSVTCVPSVFVRDFTFDECMARGLARFARIVLDQTEDPFNRGEGMLWEIQGMVFFRHWVAIWLFISVYLYQAEFLLRKRYTAQRLGKSVLLFILGVWGFAIVSRIAAVGLPTTVTSVPTPPTPIAEVVVTPAPDVAGTPSLSAAATLSTPSFESQEIATPSEESELIEETQFNPSSTANSEPPLVLELDPFREAVNHATEAANRTQTAKLKSDWQEVALHWETAAQLMQVVPESSSNYAIAQDRAIQYQRNLDYAKLAASRAE</sequence>
<dbReference type="OrthoDB" id="570330at2"/>
<proteinExistence type="predicted"/>
<keyword evidence="2" id="KW-0472">Membrane</keyword>
<comment type="caution">
    <text evidence="3">The sequence shown here is derived from an EMBL/GenBank/DDBJ whole genome shotgun (WGS) entry which is preliminary data.</text>
</comment>
<keyword evidence="2" id="KW-1133">Transmembrane helix</keyword>
<feature type="transmembrane region" description="Helical" evidence="2">
    <location>
        <begin position="223"/>
        <end position="245"/>
    </location>
</feature>
<dbReference type="STRING" id="1781255.BH720_03505"/>
<evidence type="ECO:0000256" key="2">
    <source>
        <dbReference type="SAM" id="Phobius"/>
    </source>
</evidence>
<feature type="compositionally biased region" description="Polar residues" evidence="1">
    <location>
        <begin position="305"/>
        <end position="315"/>
    </location>
</feature>
<name>A0A1E5QPN8_9CYAN</name>
<dbReference type="AlphaFoldDB" id="A0A1E5QPN8"/>
<protein>
    <submittedName>
        <fullName evidence="3">Uncharacterized protein</fullName>
    </submittedName>
</protein>
<feature type="transmembrane region" description="Helical" evidence="2">
    <location>
        <begin position="111"/>
        <end position="134"/>
    </location>
</feature>
<gene>
    <name evidence="3" type="ORF">BH720_03505</name>
</gene>
<feature type="region of interest" description="Disordered" evidence="1">
    <location>
        <begin position="293"/>
        <end position="316"/>
    </location>
</feature>
<evidence type="ECO:0000256" key="1">
    <source>
        <dbReference type="SAM" id="MobiDB-lite"/>
    </source>
</evidence>
<keyword evidence="2" id="KW-0812">Transmembrane</keyword>
<dbReference type="EMBL" id="MJGC01000035">
    <property type="protein sequence ID" value="OEJ76635.1"/>
    <property type="molecule type" value="Genomic_DNA"/>
</dbReference>